<dbReference type="SUPFAM" id="SSF82866">
    <property type="entry name" value="Multidrug efflux transporter AcrB transmembrane domain"/>
    <property type="match status" value="2"/>
</dbReference>
<dbReference type="PROSITE" id="PS50156">
    <property type="entry name" value="SSD"/>
    <property type="match status" value="1"/>
</dbReference>
<name>A0AA39LXN1_9BILA</name>
<dbReference type="Proteomes" id="UP001175271">
    <property type="component" value="Unassembled WGS sequence"/>
</dbReference>
<evidence type="ECO:0000256" key="2">
    <source>
        <dbReference type="ARBA" id="ARBA00005585"/>
    </source>
</evidence>
<dbReference type="InterPro" id="IPR000731">
    <property type="entry name" value="SSD"/>
</dbReference>
<dbReference type="Gene3D" id="1.20.1640.10">
    <property type="entry name" value="Multidrug efflux transporter AcrB transmembrane domain"/>
    <property type="match status" value="2"/>
</dbReference>
<evidence type="ECO:0000256" key="6">
    <source>
        <dbReference type="ARBA" id="ARBA00023136"/>
    </source>
</evidence>
<feature type="transmembrane region" description="Helical" evidence="9">
    <location>
        <begin position="820"/>
        <end position="845"/>
    </location>
</feature>
<keyword evidence="7" id="KW-0325">Glycoprotein</keyword>
<dbReference type="GO" id="GO:0005886">
    <property type="term" value="C:plasma membrane"/>
    <property type="evidence" value="ECO:0007669"/>
    <property type="project" value="UniProtKB-SubCell"/>
</dbReference>
<feature type="transmembrane region" description="Helical" evidence="9">
    <location>
        <begin position="274"/>
        <end position="294"/>
    </location>
</feature>
<feature type="transmembrane region" description="Helical" evidence="9">
    <location>
        <begin position="314"/>
        <end position="336"/>
    </location>
</feature>
<evidence type="ECO:0000256" key="7">
    <source>
        <dbReference type="ARBA" id="ARBA00023180"/>
    </source>
</evidence>
<dbReference type="PANTHER" id="PTHR10796">
    <property type="entry name" value="PATCHED-RELATED"/>
    <property type="match status" value="1"/>
</dbReference>
<dbReference type="FunFam" id="1.20.1640.10:FF:000013">
    <property type="entry name" value="PaTched Related family"/>
    <property type="match status" value="1"/>
</dbReference>
<dbReference type="EMBL" id="JAUCMV010000003">
    <property type="protein sequence ID" value="KAK0413074.1"/>
    <property type="molecule type" value="Genomic_DNA"/>
</dbReference>
<feature type="transmembrane region" description="Helical" evidence="9">
    <location>
        <begin position="857"/>
        <end position="884"/>
    </location>
</feature>
<dbReference type="Gene3D" id="3.40.50.300">
    <property type="entry name" value="P-loop containing nucleotide triphosphate hydrolases"/>
    <property type="match status" value="2"/>
</dbReference>
<comment type="caution">
    <text evidence="11">The sequence shown here is derived from an EMBL/GenBank/DDBJ whole genome shotgun (WGS) entry which is preliminary data.</text>
</comment>
<dbReference type="Pfam" id="PF02460">
    <property type="entry name" value="Patched"/>
    <property type="match status" value="1"/>
</dbReference>
<feature type="domain" description="SSD" evidence="10">
    <location>
        <begin position="305"/>
        <end position="440"/>
    </location>
</feature>
<keyword evidence="5 9" id="KW-1133">Transmembrane helix</keyword>
<feature type="transmembrane region" description="Helical" evidence="9">
    <location>
        <begin position="751"/>
        <end position="771"/>
    </location>
</feature>
<keyword evidence="3" id="KW-1003">Cell membrane</keyword>
<feature type="transmembrane region" description="Helical" evidence="9">
    <location>
        <begin position="412"/>
        <end position="440"/>
    </location>
</feature>
<comment type="subcellular location">
    <subcellularLocation>
        <location evidence="1">Cell membrane</location>
        <topology evidence="1">Multi-pass membrane protein</topology>
    </subcellularLocation>
</comment>
<evidence type="ECO:0000256" key="3">
    <source>
        <dbReference type="ARBA" id="ARBA00022475"/>
    </source>
</evidence>
<dbReference type="SUPFAM" id="SSF52540">
    <property type="entry name" value="P-loop containing nucleoside triphosphate hydrolases"/>
    <property type="match status" value="1"/>
</dbReference>
<dbReference type="InterPro" id="IPR051697">
    <property type="entry name" value="Patched_domain-protein"/>
</dbReference>
<feature type="compositionally biased region" description="Basic and acidic residues" evidence="8">
    <location>
        <begin position="1397"/>
        <end position="1413"/>
    </location>
</feature>
<organism evidence="11 12">
    <name type="scientific">Steinernema hermaphroditum</name>
    <dbReference type="NCBI Taxonomy" id="289476"/>
    <lineage>
        <taxon>Eukaryota</taxon>
        <taxon>Metazoa</taxon>
        <taxon>Ecdysozoa</taxon>
        <taxon>Nematoda</taxon>
        <taxon>Chromadorea</taxon>
        <taxon>Rhabditida</taxon>
        <taxon>Tylenchina</taxon>
        <taxon>Panagrolaimomorpha</taxon>
        <taxon>Strongyloidoidea</taxon>
        <taxon>Steinernematidae</taxon>
        <taxon>Steinernema</taxon>
    </lineage>
</organism>
<gene>
    <name evidence="11" type="ORF">QR680_006582</name>
</gene>
<evidence type="ECO:0000313" key="11">
    <source>
        <dbReference type="EMBL" id="KAK0413074.1"/>
    </source>
</evidence>
<dbReference type="Pfam" id="PF13087">
    <property type="entry name" value="AAA_12"/>
    <property type="match status" value="1"/>
</dbReference>
<keyword evidence="12" id="KW-1185">Reference proteome</keyword>
<evidence type="ECO:0000313" key="12">
    <source>
        <dbReference type="Proteomes" id="UP001175271"/>
    </source>
</evidence>
<feature type="transmembrane region" description="Helical" evidence="9">
    <location>
        <begin position="386"/>
        <end position="406"/>
    </location>
</feature>
<feature type="transmembrane region" description="Helical" evidence="9">
    <location>
        <begin position="29"/>
        <end position="50"/>
    </location>
</feature>
<keyword evidence="6 9" id="KW-0472">Membrane</keyword>
<dbReference type="InterPro" id="IPR027417">
    <property type="entry name" value="P-loop_NTPase"/>
</dbReference>
<accession>A0AA39LXN1</accession>
<dbReference type="GO" id="GO:0006897">
    <property type="term" value="P:endocytosis"/>
    <property type="evidence" value="ECO:0007669"/>
    <property type="project" value="TreeGrafter"/>
</dbReference>
<evidence type="ECO:0000256" key="4">
    <source>
        <dbReference type="ARBA" id="ARBA00022692"/>
    </source>
</evidence>
<dbReference type="CDD" id="cd18808">
    <property type="entry name" value="SF1_C_Upf1"/>
    <property type="match status" value="1"/>
</dbReference>
<feature type="transmembrane region" description="Helical" evidence="9">
    <location>
        <begin position="777"/>
        <end position="799"/>
    </location>
</feature>
<evidence type="ECO:0000256" key="9">
    <source>
        <dbReference type="SAM" id="Phobius"/>
    </source>
</evidence>
<evidence type="ECO:0000256" key="1">
    <source>
        <dbReference type="ARBA" id="ARBA00004651"/>
    </source>
</evidence>
<sequence length="1413" mass="160125">MVACSWAPFEKPWANVCGKYCRFVARHPWPFIIIPTLLTIGLSSGIFLNFKIVRGVHYLYAPLDAEWKVEEEVFHQNWAATDEQFYPGKDVLRRKGVYLIVTAKDGGSVLRRDQARDFLVLLDWVSHENFTTPEGIKYNYRDICLQFQNDCFTNAHASFVADIYSRSDQRKFNITYPKFFSEYSTEPIDMMNTLGDVALDSNGNVKSARAWMILYQLKQHSERMMELSSHFELALSERIKQGRIPTHLLNVYYFHSQTFDLELAAENRRVAPRFSFTFAILVTFSVICTFNMQWVDAGGVKTPVIDWVLSKPGMGVVGVVATLMAIISACGLLMLFDVTFVDMCSVMPFLSLTIGIDDTFLMLAAWHETDRRASVEDRIEASMRHAAVSISITSLTDTLAFLIGAITPLPAVLYFCYYSAAAIAFIFLYSLTIFVAFLALQGRWEERCRNSTFYVETKSIEHYEKTSSVERLFNLGSRLDLVATPSIDSESGGNYDSRLWYQRFFEDRYVPFICHPAVQIGALLSFIMYIVVSYFGIQQLVVGFDLIHIIQQDSPSRRFLELRGELFDNDASKLDIAVMRPPNMGDSEERKAFFKFLEEFESTDCSAGRNTTDFWYFAYEKYLERLGFGSAWADMNENAEEFNENLKPFLLANERYSHDILYNNGTMKAFRLTTRLDNYSSDESIMFCARNIRGIAKKYFNEYDPFTYTSLWNLADQFEIIWPQTLQDIYISVLVMVPIALFMIPQPLCAIAIAVNIASIALGVIGCMSWWDVHLDATSMITIAMSVGFSVDFAAHITYGYMTEAGAEFSSSPKERLTKALGAVGWPVTQASLSVVLGIGTLATVDSYVVQTCFKTVLLVIVFGTLHALLYLPLLLLHCHRLFLSLSSKKRRTFTVAVAPVVPTDVIPNLSNAIVQFITVDMLVRTSIKSESSEPESYVKYKRLIFDEASCVSVPILNAVLTHMLGLRAIVCFGDEFQIGPFIPEHFRTIPEKADDDPTEETQHVDAGENLVIAQNRVNHHLRHLKHSWSKSTKGIPIRGPKASPTGMLGEKFLIECRNRKPCWHLITHGEERYEDSWRNEVHVNEIRLWLQTFSAEECMNPVVITPYRAQRELLSRAMLGVRVLTIDGFQGEEADTVIVSLPRHSKFAFLQDNFDELTEDMVNNRLVVMLTRARERMLLIGDVPKPRHDEPYQHMITQLRYGNSNFPFDDETILAHNSEYFLPVICARLGDGQLDDVGTVIVKVAAAALPHNLAVREQGGKYVSRCGCHKLSSESVAVLSATPDYIVFTSAVRIDGKPYYADVTSVSQQSLLSAIKSDVRFSGIDSIPTAGLVEQDYNHWFEKMAQIAKPIRTLLKNRQDQHEILANIPVVEETAAENKPDVEPEAAEVQAPVVRDSVDEQNRKNSEAEKTD</sequence>
<evidence type="ECO:0000256" key="8">
    <source>
        <dbReference type="SAM" id="MobiDB-lite"/>
    </source>
</evidence>
<proteinExistence type="inferred from homology"/>
<dbReference type="InterPro" id="IPR041679">
    <property type="entry name" value="DNA2/NAM7-like_C"/>
</dbReference>
<dbReference type="GO" id="GO:0018996">
    <property type="term" value="P:molting cycle, collagen and cuticulin-based cuticle"/>
    <property type="evidence" value="ECO:0007669"/>
    <property type="project" value="TreeGrafter"/>
</dbReference>
<keyword evidence="4 9" id="KW-0812">Transmembrane</keyword>
<evidence type="ECO:0000259" key="10">
    <source>
        <dbReference type="PROSITE" id="PS50156"/>
    </source>
</evidence>
<reference evidence="11" key="1">
    <citation type="submission" date="2023-06" db="EMBL/GenBank/DDBJ databases">
        <title>Genomic analysis of the entomopathogenic nematode Steinernema hermaphroditum.</title>
        <authorList>
            <person name="Schwarz E.M."/>
            <person name="Heppert J.K."/>
            <person name="Baniya A."/>
            <person name="Schwartz H.T."/>
            <person name="Tan C.-H."/>
            <person name="Antoshechkin I."/>
            <person name="Sternberg P.W."/>
            <person name="Goodrich-Blair H."/>
            <person name="Dillman A.R."/>
        </authorList>
    </citation>
    <scope>NUCLEOTIDE SEQUENCE</scope>
    <source>
        <strain evidence="11">PS9179</strain>
        <tissue evidence="11">Whole animal</tissue>
    </source>
</reference>
<dbReference type="InterPro" id="IPR003392">
    <property type="entry name" value="PTHD_SSD"/>
</dbReference>
<dbReference type="GO" id="GO:0030659">
    <property type="term" value="C:cytoplasmic vesicle membrane"/>
    <property type="evidence" value="ECO:0007669"/>
    <property type="project" value="TreeGrafter"/>
</dbReference>
<evidence type="ECO:0000256" key="5">
    <source>
        <dbReference type="ARBA" id="ARBA00022989"/>
    </source>
</evidence>
<feature type="region of interest" description="Disordered" evidence="8">
    <location>
        <begin position="1375"/>
        <end position="1413"/>
    </location>
</feature>
<protein>
    <recommendedName>
        <fullName evidence="10">SSD domain-containing protein</fullName>
    </recommendedName>
</protein>
<comment type="similarity">
    <text evidence="2">Belongs to the patched family.</text>
</comment>
<feature type="transmembrane region" description="Helical" evidence="9">
    <location>
        <begin position="509"/>
        <end position="532"/>
    </location>
</feature>
<dbReference type="InterPro" id="IPR047187">
    <property type="entry name" value="SF1_C_Upf1"/>
</dbReference>
<dbReference type="PANTHER" id="PTHR10796:SF124">
    <property type="entry name" value="SSD DOMAIN-CONTAINING PROTEIN"/>
    <property type="match status" value="1"/>
</dbReference>